<dbReference type="OrthoDB" id="6087881at2"/>
<evidence type="ECO:0008006" key="4">
    <source>
        <dbReference type="Google" id="ProtNLM"/>
    </source>
</evidence>
<keyword evidence="1" id="KW-0472">Membrane</keyword>
<proteinExistence type="predicted"/>
<evidence type="ECO:0000313" key="2">
    <source>
        <dbReference type="EMBL" id="SEG18352.1"/>
    </source>
</evidence>
<dbReference type="RefSeq" id="WP_104008829.1">
    <property type="nucleotide sequence ID" value="NZ_FNVD01000014.1"/>
</dbReference>
<name>A0A1H5Y3E0_9RHOB</name>
<feature type="transmembrane region" description="Helical" evidence="1">
    <location>
        <begin position="12"/>
        <end position="31"/>
    </location>
</feature>
<keyword evidence="1" id="KW-1133">Transmembrane helix</keyword>
<organism evidence="2 3">
    <name type="scientific">Jhaorihella thermophila</name>
    <dbReference type="NCBI Taxonomy" id="488547"/>
    <lineage>
        <taxon>Bacteria</taxon>
        <taxon>Pseudomonadati</taxon>
        <taxon>Pseudomonadota</taxon>
        <taxon>Alphaproteobacteria</taxon>
        <taxon>Rhodobacterales</taxon>
        <taxon>Paracoccaceae</taxon>
        <taxon>Jhaorihella</taxon>
    </lineage>
</organism>
<keyword evidence="3" id="KW-1185">Reference proteome</keyword>
<dbReference type="AlphaFoldDB" id="A0A1H5Y3E0"/>
<protein>
    <recommendedName>
        <fullName evidence="4">DUF3833 family protein</fullName>
    </recommendedName>
</protein>
<dbReference type="Proteomes" id="UP000236742">
    <property type="component" value="Unassembled WGS sequence"/>
</dbReference>
<evidence type="ECO:0000256" key="1">
    <source>
        <dbReference type="SAM" id="Phobius"/>
    </source>
</evidence>
<accession>A0A1H5Y3E0</accession>
<keyword evidence="1" id="KW-0812">Transmembrane</keyword>
<gene>
    <name evidence="2" type="ORF">SAMN05421751_11437</name>
</gene>
<sequence length="194" mass="22279">MQPNARFGLNAIPLRLIPLIALTLILLSGWFSPASSRHGAPIEDFVGDYVGEAMMVTADGETQRRDLSVRIRETEDGFSVKWTTITYKAEGRTKQKTYEIEFLPTDRHWIYSAAMRRNVFGHEVPLDPMKGEPFVWARIMGKTLTVYSLFIDDMGGYELQQYDRTLADGGLQLEFKRFRNGEMMRSVTAFLERQ</sequence>
<evidence type="ECO:0000313" key="3">
    <source>
        <dbReference type="Proteomes" id="UP000236742"/>
    </source>
</evidence>
<reference evidence="3" key="1">
    <citation type="submission" date="2016-10" db="EMBL/GenBank/DDBJ databases">
        <authorList>
            <person name="Varghese N."/>
            <person name="Submissions S."/>
        </authorList>
    </citation>
    <scope>NUCLEOTIDE SEQUENCE [LARGE SCALE GENOMIC DNA]</scope>
    <source>
        <strain evidence="3">DSM 23413</strain>
    </source>
</reference>
<dbReference type="EMBL" id="FNVD01000014">
    <property type="protein sequence ID" value="SEG18352.1"/>
    <property type="molecule type" value="Genomic_DNA"/>
</dbReference>